<proteinExistence type="inferred from homology"/>
<protein>
    <submittedName>
        <fullName evidence="4">Hsp70 family protein</fullName>
    </submittedName>
</protein>
<dbReference type="InterPro" id="IPR018181">
    <property type="entry name" value="Heat_shock_70_CS"/>
</dbReference>
<evidence type="ECO:0000256" key="1">
    <source>
        <dbReference type="ARBA" id="ARBA00007381"/>
    </source>
</evidence>
<keyword evidence="2" id="KW-0547">Nucleotide-binding</keyword>
<dbReference type="PRINTS" id="PR00301">
    <property type="entry name" value="HEATSHOCK70"/>
</dbReference>
<dbReference type="PANTHER" id="PTHR42749">
    <property type="entry name" value="CELL SHAPE-DETERMINING PROTEIN MREB"/>
    <property type="match status" value="1"/>
</dbReference>
<dbReference type="RefSeq" id="WP_407594373.1">
    <property type="nucleotide sequence ID" value="NZ_JBHDIY010000003.1"/>
</dbReference>
<dbReference type="PANTHER" id="PTHR42749:SF1">
    <property type="entry name" value="CELL SHAPE-DETERMINING PROTEIN MREB"/>
    <property type="match status" value="1"/>
</dbReference>
<organism evidence="4 5">
    <name type="scientific">Tateyamaria armeniaca</name>
    <dbReference type="NCBI Taxonomy" id="2518930"/>
    <lineage>
        <taxon>Bacteria</taxon>
        <taxon>Pseudomonadati</taxon>
        <taxon>Pseudomonadota</taxon>
        <taxon>Alphaproteobacteria</taxon>
        <taxon>Rhodobacterales</taxon>
        <taxon>Roseobacteraceae</taxon>
        <taxon>Tateyamaria</taxon>
    </lineage>
</organism>
<keyword evidence="3" id="KW-0067">ATP-binding</keyword>
<dbReference type="Pfam" id="PF00012">
    <property type="entry name" value="HSP70"/>
    <property type="match status" value="1"/>
</dbReference>
<evidence type="ECO:0000256" key="2">
    <source>
        <dbReference type="ARBA" id="ARBA00022741"/>
    </source>
</evidence>
<dbReference type="Gene3D" id="3.90.640.10">
    <property type="entry name" value="Actin, Chain A, domain 4"/>
    <property type="match status" value="2"/>
</dbReference>
<gene>
    <name evidence="4" type="ORF">ACERZ8_20950</name>
</gene>
<reference evidence="4 5" key="1">
    <citation type="submission" date="2024-08" db="EMBL/GenBank/DDBJ databases">
        <title>Tateyamaria sp. nov., isolated from marine algae.</title>
        <authorList>
            <person name="Choi B.J."/>
            <person name="Kim J.M."/>
            <person name="Lee J.K."/>
            <person name="Choi D.G."/>
            <person name="Bayburt H."/>
            <person name="Baek J.H."/>
            <person name="Han D.M."/>
            <person name="Jeon C.O."/>
        </authorList>
    </citation>
    <scope>NUCLEOTIDE SEQUENCE [LARGE SCALE GENOMIC DNA]</scope>
    <source>
        <strain evidence="4 5">KMU-156</strain>
    </source>
</reference>
<dbReference type="EMBL" id="JBHDIY010000003">
    <property type="protein sequence ID" value="MFL4472229.1"/>
    <property type="molecule type" value="Genomic_DNA"/>
</dbReference>
<evidence type="ECO:0000313" key="5">
    <source>
        <dbReference type="Proteomes" id="UP001627408"/>
    </source>
</evidence>
<accession>A0ABW8UZQ0</accession>
<comment type="caution">
    <text evidence="4">The sequence shown here is derived from an EMBL/GenBank/DDBJ whole genome shotgun (WGS) entry which is preliminary data.</text>
</comment>
<keyword evidence="5" id="KW-1185">Reference proteome</keyword>
<dbReference type="Gene3D" id="3.30.420.40">
    <property type="match status" value="3"/>
</dbReference>
<dbReference type="PROSITE" id="PS00329">
    <property type="entry name" value="HSP70_2"/>
    <property type="match status" value="1"/>
</dbReference>
<dbReference type="InterPro" id="IPR013126">
    <property type="entry name" value="Hsp_70_fam"/>
</dbReference>
<comment type="similarity">
    <text evidence="1">Belongs to the heat shock protein 70 family.</text>
</comment>
<dbReference type="SUPFAM" id="SSF53067">
    <property type="entry name" value="Actin-like ATPase domain"/>
    <property type="match status" value="2"/>
</dbReference>
<dbReference type="Proteomes" id="UP001627408">
    <property type="component" value="Unassembled WGS sequence"/>
</dbReference>
<evidence type="ECO:0000256" key="3">
    <source>
        <dbReference type="ARBA" id="ARBA00022840"/>
    </source>
</evidence>
<dbReference type="InterPro" id="IPR043129">
    <property type="entry name" value="ATPase_NBD"/>
</dbReference>
<evidence type="ECO:0000313" key="4">
    <source>
        <dbReference type="EMBL" id="MFL4472229.1"/>
    </source>
</evidence>
<sequence length="414" mass="44064">MAVLGVDFGTSNSAVGICVDGVAQLIPLEAGETTLPTAVFFDFDARRAVYGHAANAALIAGDEGRYMRALKSLLGTSLMRERRTLLNESTDFITIVGRFLAELKSRAEAATGQRFERALSGRPVLFHSGDPKRNAQALVDLTDCYHAAGFQDVSFMPEPEAAALANRATLRPGDLGLVVDIGGGTSDFTLFRQGSGTSIDILASHGLRLGGTDFDRALSLAFVMPKLGMGTAIRHAFGDQTHIAPNAIFHDLATWQKIPFLYAPDTRRAARELAQYAVEPERLGRLVRVLEEEVGHDMAFAVEAAKIAANAGTAAMPEIDLRMVAPDLRLPLYPIAMTATLNDMAERIADAAGETLTQAGVQAGDVDPLIFVGGSSPMQVVETALTKRLPRAQVHRGAALTAIVEGLALASQTL</sequence>
<name>A0ABW8UZQ0_9RHOB</name>